<feature type="domain" description="Mur ligase C-terminal" evidence="11">
    <location>
        <begin position="268"/>
        <end position="402"/>
    </location>
</feature>
<proteinExistence type="predicted"/>
<accession>A0A1F6Y7Y9</accession>
<evidence type="ECO:0000256" key="8">
    <source>
        <dbReference type="ARBA" id="ARBA00023316"/>
    </source>
</evidence>
<protein>
    <recommendedName>
        <fullName evidence="15">UDP-N-acetylmuramate--L-alanine ligase</fullName>
    </recommendedName>
</protein>
<evidence type="ECO:0008006" key="15">
    <source>
        <dbReference type="Google" id="ProtNLM"/>
    </source>
</evidence>
<dbReference type="GO" id="GO:0009252">
    <property type="term" value="P:peptidoglycan biosynthetic process"/>
    <property type="evidence" value="ECO:0007669"/>
    <property type="project" value="UniProtKB-KW"/>
</dbReference>
<evidence type="ECO:0000256" key="6">
    <source>
        <dbReference type="ARBA" id="ARBA00022984"/>
    </source>
</evidence>
<name>A0A1F6Y7Y9_9BACT</name>
<reference evidence="13 14" key="1">
    <citation type="journal article" date="2016" name="Nat. Commun.">
        <title>Thousands of microbial genomes shed light on interconnected biogeochemical processes in an aquifer system.</title>
        <authorList>
            <person name="Anantharaman K."/>
            <person name="Brown C.T."/>
            <person name="Hug L.A."/>
            <person name="Sharon I."/>
            <person name="Castelle C.J."/>
            <person name="Probst A.J."/>
            <person name="Thomas B.C."/>
            <person name="Singh A."/>
            <person name="Wilkins M.J."/>
            <person name="Karaoz U."/>
            <person name="Brodie E.L."/>
            <person name="Williams K.H."/>
            <person name="Hubbard S.S."/>
            <person name="Banfield J.F."/>
        </authorList>
    </citation>
    <scope>NUCLEOTIDE SEQUENCE [LARGE SCALE GENOMIC DNA]</scope>
</reference>
<dbReference type="InterPro" id="IPR050061">
    <property type="entry name" value="MurCDEF_pg_biosynth"/>
</dbReference>
<evidence type="ECO:0000313" key="13">
    <source>
        <dbReference type="EMBL" id="OGJ02487.1"/>
    </source>
</evidence>
<keyword evidence="5" id="KW-0133">Cell shape</keyword>
<dbReference type="SUPFAM" id="SSF53623">
    <property type="entry name" value="MurD-like peptide ligases, catalytic domain"/>
    <property type="match status" value="1"/>
</dbReference>
<evidence type="ECO:0000256" key="2">
    <source>
        <dbReference type="ARBA" id="ARBA00022618"/>
    </source>
</evidence>
<evidence type="ECO:0000259" key="10">
    <source>
        <dbReference type="Pfam" id="PF01225"/>
    </source>
</evidence>
<dbReference type="InterPro" id="IPR004101">
    <property type="entry name" value="Mur_ligase_C"/>
</dbReference>
<keyword evidence="6" id="KW-0573">Peptidoglycan synthesis</keyword>
<dbReference type="Pfam" id="PF01225">
    <property type="entry name" value="Mur_ligase"/>
    <property type="match status" value="1"/>
</dbReference>
<dbReference type="SUPFAM" id="SSF51984">
    <property type="entry name" value="MurCD N-terminal domain"/>
    <property type="match status" value="1"/>
</dbReference>
<evidence type="ECO:0000259" key="12">
    <source>
        <dbReference type="Pfam" id="PF08245"/>
    </source>
</evidence>
<dbReference type="EMBL" id="MFVU01000001">
    <property type="protein sequence ID" value="OGJ02487.1"/>
    <property type="molecule type" value="Genomic_DNA"/>
</dbReference>
<dbReference type="Gene3D" id="3.40.1190.10">
    <property type="entry name" value="Mur-like, catalytic domain"/>
    <property type="match status" value="2"/>
</dbReference>
<keyword evidence="2" id="KW-0132">Cell division</keyword>
<keyword evidence="3" id="KW-0547">Nucleotide-binding</keyword>
<comment type="caution">
    <text evidence="13">The sequence shown here is derived from an EMBL/GenBank/DDBJ whole genome shotgun (WGS) entry which is preliminary data.</text>
</comment>
<dbReference type="InterPro" id="IPR036565">
    <property type="entry name" value="Mur-like_cat_sf"/>
</dbReference>
<dbReference type="GO" id="GO:0016881">
    <property type="term" value="F:acid-amino acid ligase activity"/>
    <property type="evidence" value="ECO:0007669"/>
    <property type="project" value="InterPro"/>
</dbReference>
<dbReference type="Gene3D" id="3.90.190.20">
    <property type="entry name" value="Mur ligase, C-terminal domain"/>
    <property type="match status" value="1"/>
</dbReference>
<evidence type="ECO:0000256" key="7">
    <source>
        <dbReference type="ARBA" id="ARBA00023306"/>
    </source>
</evidence>
<keyword evidence="8" id="KW-0961">Cell wall biogenesis/degradation</keyword>
<keyword evidence="9" id="KW-0812">Transmembrane</keyword>
<evidence type="ECO:0000259" key="11">
    <source>
        <dbReference type="Pfam" id="PF02875"/>
    </source>
</evidence>
<dbReference type="PANTHER" id="PTHR43445:SF3">
    <property type="entry name" value="UDP-N-ACETYLMURAMATE--L-ALANINE LIGASE"/>
    <property type="match status" value="1"/>
</dbReference>
<keyword evidence="9" id="KW-1133">Transmembrane helix</keyword>
<keyword evidence="4" id="KW-0067">ATP-binding</keyword>
<dbReference type="GO" id="GO:0051301">
    <property type="term" value="P:cell division"/>
    <property type="evidence" value="ECO:0007669"/>
    <property type="project" value="UniProtKB-KW"/>
</dbReference>
<evidence type="ECO:0000313" key="14">
    <source>
        <dbReference type="Proteomes" id="UP000178645"/>
    </source>
</evidence>
<dbReference type="Proteomes" id="UP000178645">
    <property type="component" value="Unassembled WGS sequence"/>
</dbReference>
<evidence type="ECO:0000256" key="3">
    <source>
        <dbReference type="ARBA" id="ARBA00022741"/>
    </source>
</evidence>
<feature type="domain" description="Mur ligase central" evidence="12">
    <location>
        <begin position="115"/>
        <end position="218"/>
    </location>
</feature>
<keyword evidence="7" id="KW-0131">Cell cycle</keyword>
<keyword evidence="9" id="KW-0472">Membrane</keyword>
<keyword evidence="1" id="KW-0436">Ligase</keyword>
<dbReference type="Gene3D" id="3.40.50.720">
    <property type="entry name" value="NAD(P)-binding Rossmann-like Domain"/>
    <property type="match status" value="1"/>
</dbReference>
<dbReference type="InterPro" id="IPR036615">
    <property type="entry name" value="Mur_ligase_C_dom_sf"/>
</dbReference>
<gene>
    <name evidence="13" type="ORF">A3G53_01160</name>
</gene>
<evidence type="ECO:0000256" key="4">
    <source>
        <dbReference type="ARBA" id="ARBA00022840"/>
    </source>
</evidence>
<sequence>MTDLNLLKVNKVFFIGIGGIGISAGAQLALARGMEVSGVNDEEGKTTELLKQKGIKIIYLKDFKNLPEADMYVFSDAWIYRGPEIIEAAKKTGKPVLSYFEFLGIISKEYKVIAIAGTHGKTTTTAMVAEILIDAGLDPTVVVGSFMKEFNSNFRKGNSPYLVVEADEYNRHFLNFNPFIGVVTNIEADHLDYYKDLADIENAFNQFVAQSENVIVNYTKYLRDLPKLSVPGLHNQVNAAAALAIADFLKVDKKKAKKSLAEFSGTWRRLEKRGETKNGTIIYDDYAHHPTEIKASIQVLRELYPPKQKIITIVFQPHLYSRTRALFDDFAKSFKGADRIFLLPIYFAREDPDPEVSSNRLAEAIIKNGEEAQSFPDFESAERAVLTLNLGPNDVLVTMGAGEAYKVADKVFGLTF</sequence>
<dbReference type="GO" id="GO:0008360">
    <property type="term" value="P:regulation of cell shape"/>
    <property type="evidence" value="ECO:0007669"/>
    <property type="project" value="UniProtKB-KW"/>
</dbReference>
<organism evidence="13 14">
    <name type="scientific">Candidatus Nomurabacteria bacterium RIFCSPLOWO2_12_FULL_44_11</name>
    <dbReference type="NCBI Taxonomy" id="1801796"/>
    <lineage>
        <taxon>Bacteria</taxon>
        <taxon>Candidatus Nomuraibacteriota</taxon>
    </lineage>
</organism>
<dbReference type="InterPro" id="IPR000713">
    <property type="entry name" value="Mur_ligase_N"/>
</dbReference>
<dbReference type="GO" id="GO:0005524">
    <property type="term" value="F:ATP binding"/>
    <property type="evidence" value="ECO:0007669"/>
    <property type="project" value="UniProtKB-KW"/>
</dbReference>
<dbReference type="Pfam" id="PF08245">
    <property type="entry name" value="Mur_ligase_M"/>
    <property type="match status" value="1"/>
</dbReference>
<dbReference type="InterPro" id="IPR013221">
    <property type="entry name" value="Mur_ligase_cen"/>
</dbReference>
<dbReference type="Pfam" id="PF02875">
    <property type="entry name" value="Mur_ligase_C"/>
    <property type="match status" value="1"/>
</dbReference>
<dbReference type="GO" id="GO:0071555">
    <property type="term" value="P:cell wall organization"/>
    <property type="evidence" value="ECO:0007669"/>
    <property type="project" value="UniProtKB-KW"/>
</dbReference>
<dbReference type="PANTHER" id="PTHR43445">
    <property type="entry name" value="UDP-N-ACETYLMURAMATE--L-ALANINE LIGASE-RELATED"/>
    <property type="match status" value="1"/>
</dbReference>
<evidence type="ECO:0000256" key="1">
    <source>
        <dbReference type="ARBA" id="ARBA00022598"/>
    </source>
</evidence>
<feature type="domain" description="Mur ligase N-terminal catalytic" evidence="10">
    <location>
        <begin position="13"/>
        <end position="110"/>
    </location>
</feature>
<feature type="transmembrane region" description="Helical" evidence="9">
    <location>
        <begin position="12"/>
        <end position="30"/>
    </location>
</feature>
<dbReference type="AlphaFoldDB" id="A0A1F6Y7Y9"/>
<evidence type="ECO:0000256" key="5">
    <source>
        <dbReference type="ARBA" id="ARBA00022960"/>
    </source>
</evidence>
<dbReference type="CDD" id="cd01983">
    <property type="entry name" value="SIMIBI"/>
    <property type="match status" value="1"/>
</dbReference>
<dbReference type="SUPFAM" id="SSF53244">
    <property type="entry name" value="MurD-like peptide ligases, peptide-binding domain"/>
    <property type="match status" value="1"/>
</dbReference>
<evidence type="ECO:0000256" key="9">
    <source>
        <dbReference type="SAM" id="Phobius"/>
    </source>
</evidence>